<protein>
    <submittedName>
        <fullName evidence="3">1502844a-cb47-4161-9a6d-b0b197795041</fullName>
    </submittedName>
</protein>
<reference evidence="3 4" key="1">
    <citation type="submission" date="2018-04" db="EMBL/GenBank/DDBJ databases">
        <authorList>
            <person name="Huttner S."/>
            <person name="Dainat J."/>
        </authorList>
    </citation>
    <scope>NUCLEOTIDE SEQUENCE [LARGE SCALE GENOMIC DNA]</scope>
</reference>
<dbReference type="InterPro" id="IPR043502">
    <property type="entry name" value="DNA/RNA_pol_sf"/>
</dbReference>
<sequence>MTRFIDRLFREYKHFVHAYIDDIIIANKNIEEYLKHVETVLDILDKELVEEYEKAYPID</sequence>
<comment type="subcellular location">
    <subcellularLocation>
        <location evidence="1">Mitochondrion</location>
    </subcellularLocation>
</comment>
<dbReference type="AlphaFoldDB" id="A0A3S4D3X2"/>
<evidence type="ECO:0000256" key="1">
    <source>
        <dbReference type="ARBA" id="ARBA00004173"/>
    </source>
</evidence>
<gene>
    <name evidence="3" type="ORF">TT172_LOCUS4257</name>
</gene>
<proteinExistence type="predicted"/>
<dbReference type="GO" id="GO:0005739">
    <property type="term" value="C:mitochondrion"/>
    <property type="evidence" value="ECO:0007669"/>
    <property type="project" value="UniProtKB-SubCell"/>
</dbReference>
<evidence type="ECO:0000313" key="4">
    <source>
        <dbReference type="Proteomes" id="UP000289323"/>
    </source>
</evidence>
<dbReference type="Proteomes" id="UP000289323">
    <property type="component" value="Unassembled WGS sequence"/>
</dbReference>
<accession>A0A3S4D3X2</accession>
<dbReference type="EMBL" id="OUUZ01000008">
    <property type="protein sequence ID" value="SPQ21838.1"/>
    <property type="molecule type" value="Genomic_DNA"/>
</dbReference>
<evidence type="ECO:0000256" key="2">
    <source>
        <dbReference type="ARBA" id="ARBA00023128"/>
    </source>
</evidence>
<dbReference type="InterPro" id="IPR043128">
    <property type="entry name" value="Rev_trsase/Diguanyl_cyclase"/>
</dbReference>
<dbReference type="Gene3D" id="3.30.70.270">
    <property type="match status" value="1"/>
</dbReference>
<name>A0A3S4D3X2_9PEZI</name>
<dbReference type="SUPFAM" id="SSF56672">
    <property type="entry name" value="DNA/RNA polymerases"/>
    <property type="match status" value="1"/>
</dbReference>
<evidence type="ECO:0000313" key="3">
    <source>
        <dbReference type="EMBL" id="SPQ21838.1"/>
    </source>
</evidence>
<organism evidence="3 4">
    <name type="scientific">Thermothielavioides terrestris</name>
    <dbReference type="NCBI Taxonomy" id="2587410"/>
    <lineage>
        <taxon>Eukaryota</taxon>
        <taxon>Fungi</taxon>
        <taxon>Dikarya</taxon>
        <taxon>Ascomycota</taxon>
        <taxon>Pezizomycotina</taxon>
        <taxon>Sordariomycetes</taxon>
        <taxon>Sordariomycetidae</taxon>
        <taxon>Sordariales</taxon>
        <taxon>Chaetomiaceae</taxon>
        <taxon>Thermothielavioides</taxon>
    </lineage>
</organism>
<keyword evidence="2" id="KW-0496">Mitochondrion</keyword>